<gene>
    <name evidence="1" type="ORF">DVH24_035997</name>
</gene>
<accession>A0A498JMZ8</accession>
<proteinExistence type="predicted"/>
<dbReference type="EMBL" id="RDQH01000332">
    <property type="protein sequence ID" value="RXH97329.1"/>
    <property type="molecule type" value="Genomic_DNA"/>
</dbReference>
<organism evidence="1 2">
    <name type="scientific">Malus domestica</name>
    <name type="common">Apple</name>
    <name type="synonym">Pyrus malus</name>
    <dbReference type="NCBI Taxonomy" id="3750"/>
    <lineage>
        <taxon>Eukaryota</taxon>
        <taxon>Viridiplantae</taxon>
        <taxon>Streptophyta</taxon>
        <taxon>Embryophyta</taxon>
        <taxon>Tracheophyta</taxon>
        <taxon>Spermatophyta</taxon>
        <taxon>Magnoliopsida</taxon>
        <taxon>eudicotyledons</taxon>
        <taxon>Gunneridae</taxon>
        <taxon>Pentapetalae</taxon>
        <taxon>rosids</taxon>
        <taxon>fabids</taxon>
        <taxon>Rosales</taxon>
        <taxon>Rosaceae</taxon>
        <taxon>Amygdaloideae</taxon>
        <taxon>Maleae</taxon>
        <taxon>Malus</taxon>
    </lineage>
</organism>
<comment type="caution">
    <text evidence="1">The sequence shown here is derived from an EMBL/GenBank/DDBJ whole genome shotgun (WGS) entry which is preliminary data.</text>
</comment>
<reference evidence="1 2" key="1">
    <citation type="submission" date="2018-10" db="EMBL/GenBank/DDBJ databases">
        <title>A high-quality apple genome assembly.</title>
        <authorList>
            <person name="Hu J."/>
        </authorList>
    </citation>
    <scope>NUCLEOTIDE SEQUENCE [LARGE SCALE GENOMIC DNA]</scope>
    <source>
        <strain evidence="2">cv. HFTH1</strain>
        <tissue evidence="1">Young leaf</tissue>
    </source>
</reference>
<keyword evidence="2" id="KW-1185">Reference proteome</keyword>
<protein>
    <submittedName>
        <fullName evidence="1">Uncharacterized protein</fullName>
    </submittedName>
</protein>
<sequence length="97" mass="11947">MKKEPNLQISDLLAAFSFIQAFSQTPYMHKEDNRYNKQHDRVELNHTSLYWGTNGRYYWKDSSLDNRYCSRYSCDRFNRYFLLWFIFRIRFIPVIIG</sequence>
<evidence type="ECO:0000313" key="1">
    <source>
        <dbReference type="EMBL" id="RXH97329.1"/>
    </source>
</evidence>
<dbReference type="Proteomes" id="UP000290289">
    <property type="component" value="Chromosome 6"/>
</dbReference>
<dbReference type="AlphaFoldDB" id="A0A498JMZ8"/>
<name>A0A498JMZ8_MALDO</name>
<evidence type="ECO:0000313" key="2">
    <source>
        <dbReference type="Proteomes" id="UP000290289"/>
    </source>
</evidence>